<dbReference type="PANTHER" id="PTHR47738">
    <property type="entry name" value="PTS SYSTEM FRUCTOSE-LIKE EIIA COMPONENT-RELATED"/>
    <property type="match status" value="1"/>
</dbReference>
<dbReference type="Pfam" id="PF00359">
    <property type="entry name" value="PTS_EIIA_2"/>
    <property type="match status" value="1"/>
</dbReference>
<dbReference type="Proteomes" id="UP001230220">
    <property type="component" value="Unassembled WGS sequence"/>
</dbReference>
<keyword evidence="2" id="KW-0597">Phosphoprotein</keyword>
<evidence type="ECO:0000313" key="8">
    <source>
        <dbReference type="Proteomes" id="UP001230220"/>
    </source>
</evidence>
<evidence type="ECO:0000313" key="7">
    <source>
        <dbReference type="EMBL" id="MDQ0359944.1"/>
    </source>
</evidence>
<protein>
    <submittedName>
        <fullName evidence="7">PTS system nitrogen regulatory IIA component</fullName>
    </submittedName>
</protein>
<dbReference type="Gene3D" id="3.40.930.10">
    <property type="entry name" value="Mannitol-specific EII, Chain A"/>
    <property type="match status" value="1"/>
</dbReference>
<evidence type="ECO:0000256" key="2">
    <source>
        <dbReference type="ARBA" id="ARBA00022553"/>
    </source>
</evidence>
<dbReference type="RefSeq" id="WP_307405481.1">
    <property type="nucleotide sequence ID" value="NZ_JAUSUR010000001.1"/>
</dbReference>
<keyword evidence="1" id="KW-0813">Transport</keyword>
<evidence type="ECO:0000256" key="4">
    <source>
        <dbReference type="ARBA" id="ARBA00022679"/>
    </source>
</evidence>
<dbReference type="CDD" id="cd00211">
    <property type="entry name" value="PTS_IIA_fru"/>
    <property type="match status" value="1"/>
</dbReference>
<dbReference type="InterPro" id="IPR016152">
    <property type="entry name" value="PTrfase/Anion_transptr"/>
</dbReference>
<keyword evidence="3" id="KW-0762">Sugar transport</keyword>
<dbReference type="InterPro" id="IPR004715">
    <property type="entry name" value="PTS_IIA_fruc"/>
</dbReference>
<keyword evidence="4" id="KW-0808">Transferase</keyword>
<organism evidence="7 8">
    <name type="scientific">Breznakia pachnodae</name>
    <dbReference type="NCBI Taxonomy" id="265178"/>
    <lineage>
        <taxon>Bacteria</taxon>
        <taxon>Bacillati</taxon>
        <taxon>Bacillota</taxon>
        <taxon>Erysipelotrichia</taxon>
        <taxon>Erysipelotrichales</taxon>
        <taxon>Erysipelotrichaceae</taxon>
        <taxon>Breznakia</taxon>
    </lineage>
</organism>
<comment type="caution">
    <text evidence="7">The sequence shown here is derived from an EMBL/GenBank/DDBJ whole genome shotgun (WGS) entry which is preliminary data.</text>
</comment>
<sequence length="147" mass="16834">MSIKDLMIPQLMNLDLQVSDKKEAIQSLIDLLMKEGKIKDYDTYFNAVMTREEEYTTGIGFGVGIPHGQSDTVVEPSLCFARIKDGIEYNSLDNKPVHLLFLIAVPETSKDEHLKILSQLSRKLMHQEIRDALMNVKSEEDVYKIFE</sequence>
<evidence type="ECO:0000256" key="5">
    <source>
        <dbReference type="ARBA" id="ARBA00022683"/>
    </source>
</evidence>
<name>A0ABU0DZK3_9FIRM</name>
<keyword evidence="8" id="KW-1185">Reference proteome</keyword>
<dbReference type="NCBIfam" id="TIGR00848">
    <property type="entry name" value="fruA"/>
    <property type="match status" value="1"/>
</dbReference>
<dbReference type="PANTHER" id="PTHR47738:SF2">
    <property type="entry name" value="PTS SYSTEM FRUCTOSE-LIKE EIIA COMPONENT"/>
    <property type="match status" value="1"/>
</dbReference>
<evidence type="ECO:0000256" key="3">
    <source>
        <dbReference type="ARBA" id="ARBA00022597"/>
    </source>
</evidence>
<proteinExistence type="predicted"/>
<gene>
    <name evidence="7" type="ORF">J2S15_000675</name>
</gene>
<dbReference type="InterPro" id="IPR051541">
    <property type="entry name" value="PTS_SugarTrans_NitroReg"/>
</dbReference>
<evidence type="ECO:0000256" key="1">
    <source>
        <dbReference type="ARBA" id="ARBA00022448"/>
    </source>
</evidence>
<feature type="domain" description="PTS EIIA type-2" evidence="6">
    <location>
        <begin position="5"/>
        <end position="147"/>
    </location>
</feature>
<evidence type="ECO:0000259" key="6">
    <source>
        <dbReference type="PROSITE" id="PS51094"/>
    </source>
</evidence>
<keyword evidence="5" id="KW-0598">Phosphotransferase system</keyword>
<reference evidence="7 8" key="1">
    <citation type="submission" date="2023-07" db="EMBL/GenBank/DDBJ databases">
        <title>Genomic Encyclopedia of Type Strains, Phase IV (KMG-IV): sequencing the most valuable type-strain genomes for metagenomic binning, comparative biology and taxonomic classification.</title>
        <authorList>
            <person name="Goeker M."/>
        </authorList>
    </citation>
    <scope>NUCLEOTIDE SEQUENCE [LARGE SCALE GENOMIC DNA]</scope>
    <source>
        <strain evidence="7 8">DSM 16784</strain>
    </source>
</reference>
<dbReference type="InterPro" id="IPR002178">
    <property type="entry name" value="PTS_EIIA_type-2_dom"/>
</dbReference>
<dbReference type="EMBL" id="JAUSUR010000001">
    <property type="protein sequence ID" value="MDQ0359944.1"/>
    <property type="molecule type" value="Genomic_DNA"/>
</dbReference>
<accession>A0ABU0DZK3</accession>
<dbReference type="PROSITE" id="PS51094">
    <property type="entry name" value="PTS_EIIA_TYPE_2"/>
    <property type="match status" value="1"/>
</dbReference>
<dbReference type="SUPFAM" id="SSF55804">
    <property type="entry name" value="Phoshotransferase/anion transport protein"/>
    <property type="match status" value="1"/>
</dbReference>